<evidence type="ECO:0000256" key="3">
    <source>
        <dbReference type="SAM" id="Coils"/>
    </source>
</evidence>
<accession>A0ABY6LM84</accession>
<evidence type="ECO:0000313" key="7">
    <source>
        <dbReference type="Proteomes" id="UP001235939"/>
    </source>
</evidence>
<evidence type="ECO:0000313" key="6">
    <source>
        <dbReference type="EMBL" id="UYV81999.1"/>
    </source>
</evidence>
<protein>
    <submittedName>
        <fullName evidence="6">NSRP1</fullName>
    </submittedName>
</protein>
<evidence type="ECO:0000256" key="1">
    <source>
        <dbReference type="ARBA" id="ARBA00010126"/>
    </source>
</evidence>
<evidence type="ECO:0000259" key="5">
    <source>
        <dbReference type="Pfam" id="PF09745"/>
    </source>
</evidence>
<dbReference type="EMBL" id="CP092883">
    <property type="protein sequence ID" value="UYV81999.1"/>
    <property type="molecule type" value="Genomic_DNA"/>
</dbReference>
<evidence type="ECO:0000256" key="2">
    <source>
        <dbReference type="ARBA" id="ARBA00023054"/>
    </source>
</evidence>
<dbReference type="PANTHER" id="PTHR31938">
    <property type="entry name" value="NUCLEAR SPECKLE SPLICING REGULATORY PROTEIN 1"/>
    <property type="match status" value="1"/>
</dbReference>
<organism evidence="6 7">
    <name type="scientific">Cordylochernes scorpioides</name>
    <dbReference type="NCBI Taxonomy" id="51811"/>
    <lineage>
        <taxon>Eukaryota</taxon>
        <taxon>Metazoa</taxon>
        <taxon>Ecdysozoa</taxon>
        <taxon>Arthropoda</taxon>
        <taxon>Chelicerata</taxon>
        <taxon>Arachnida</taxon>
        <taxon>Pseudoscorpiones</taxon>
        <taxon>Cheliferoidea</taxon>
        <taxon>Chernetidae</taxon>
        <taxon>Cordylochernes</taxon>
    </lineage>
</organism>
<dbReference type="Pfam" id="PF09745">
    <property type="entry name" value="NSRP1_N"/>
    <property type="match status" value="1"/>
</dbReference>
<proteinExistence type="inferred from homology"/>
<feature type="region of interest" description="Disordered" evidence="4">
    <location>
        <begin position="87"/>
        <end position="106"/>
    </location>
</feature>
<evidence type="ECO:0000256" key="4">
    <source>
        <dbReference type="SAM" id="MobiDB-lite"/>
    </source>
</evidence>
<dbReference type="InterPro" id="IPR042816">
    <property type="entry name" value="Nsrp1"/>
</dbReference>
<keyword evidence="7" id="KW-1185">Reference proteome</keyword>
<feature type="compositionally biased region" description="Basic and acidic residues" evidence="4">
    <location>
        <begin position="40"/>
        <end position="49"/>
    </location>
</feature>
<feature type="region of interest" description="Disordered" evidence="4">
    <location>
        <begin position="25"/>
        <end position="67"/>
    </location>
</feature>
<gene>
    <name evidence="6" type="ORF">LAZ67_21000360</name>
</gene>
<dbReference type="PANTHER" id="PTHR31938:SF4">
    <property type="entry name" value="NUCLEAR SPECKLE SPLICING REGULATORY PROTEIN 1"/>
    <property type="match status" value="1"/>
</dbReference>
<dbReference type="Proteomes" id="UP001235939">
    <property type="component" value="Chromosome 21"/>
</dbReference>
<feature type="coiled-coil region" evidence="3">
    <location>
        <begin position="154"/>
        <end position="181"/>
    </location>
</feature>
<sequence length="206" mass="24732">MAEPKKYGLILKNKNKATVQIPRKSIFDDSDDENGNNRKKVLENNFKKEGIKKRTNKQTQLDIQKAKEEDPSVFEYDTVYDDMKRESHHSKILATKERSKDRKKPKYIHALLHKAEQRRLERERCKTRKIHKEREQEGEEFADKQIYVTSSYKKQLEEQQALEAREERERQVEEILDVRKQKDLSGFYRHLYKQRMGEEHVPDGSK</sequence>
<comment type="similarity">
    <text evidence="1">Belongs to the NSRP1 family.</text>
</comment>
<dbReference type="InterPro" id="IPR018612">
    <property type="entry name" value="NSRP1_N"/>
</dbReference>
<reference evidence="6 7" key="1">
    <citation type="submission" date="2022-01" db="EMBL/GenBank/DDBJ databases">
        <title>A chromosomal length assembly of Cordylochernes scorpioides.</title>
        <authorList>
            <person name="Zeh D."/>
            <person name="Zeh J."/>
        </authorList>
    </citation>
    <scope>NUCLEOTIDE SEQUENCE [LARGE SCALE GENOMIC DNA]</scope>
    <source>
        <strain evidence="6">IN4F17</strain>
        <tissue evidence="6">Whole Body</tissue>
    </source>
</reference>
<feature type="domain" description="Nuclear speckle splicing regulatory protein 1 N-terminal" evidence="5">
    <location>
        <begin position="60"/>
        <end position="181"/>
    </location>
</feature>
<keyword evidence="2 3" id="KW-0175">Coiled coil</keyword>
<name>A0ABY6LM84_9ARAC</name>